<dbReference type="Gene3D" id="2.60.40.1180">
    <property type="entry name" value="Golgi alpha-mannosidase II"/>
    <property type="match status" value="1"/>
</dbReference>
<dbReference type="InterPro" id="IPR017853">
    <property type="entry name" value="GH"/>
</dbReference>
<feature type="region of interest" description="Disordered" evidence="5">
    <location>
        <begin position="1"/>
        <end position="20"/>
    </location>
</feature>
<keyword evidence="8" id="KW-1185">Reference proteome</keyword>
<keyword evidence="3 4" id="KW-0378">Hydrolase</keyword>
<dbReference type="GO" id="GO:0004348">
    <property type="term" value="F:glucosylceramidase activity"/>
    <property type="evidence" value="ECO:0007669"/>
    <property type="project" value="InterPro"/>
</dbReference>
<dbReference type="Pfam" id="PF02055">
    <property type="entry name" value="Glyco_hydro_30"/>
    <property type="match status" value="1"/>
</dbReference>
<evidence type="ECO:0000313" key="8">
    <source>
        <dbReference type="Proteomes" id="UP000308199"/>
    </source>
</evidence>
<dbReference type="GO" id="GO:0006680">
    <property type="term" value="P:glucosylceramide catabolic process"/>
    <property type="evidence" value="ECO:0007669"/>
    <property type="project" value="TreeGrafter"/>
</dbReference>
<evidence type="ECO:0000256" key="5">
    <source>
        <dbReference type="SAM" id="MobiDB-lite"/>
    </source>
</evidence>
<dbReference type="PANTHER" id="PTHR11069">
    <property type="entry name" value="GLUCOSYLCERAMIDASE"/>
    <property type="match status" value="1"/>
</dbReference>
<dbReference type="SUPFAM" id="SSF51445">
    <property type="entry name" value="(Trans)glycosidases"/>
    <property type="match status" value="1"/>
</dbReference>
<dbReference type="InterPro" id="IPR001139">
    <property type="entry name" value="Glyco_hydro_30"/>
</dbReference>
<comment type="caution">
    <text evidence="7">The sequence shown here is derived from an EMBL/GenBank/DDBJ whole genome shotgun (WGS) entry which is preliminary data.</text>
</comment>
<name>A0A4S4LD74_9AGAM</name>
<comment type="similarity">
    <text evidence="1 4">Belongs to the glycosyl hydrolase 30 family.</text>
</comment>
<dbReference type="Gene3D" id="3.20.20.80">
    <property type="entry name" value="Glycosidases"/>
    <property type="match status" value="1"/>
</dbReference>
<sequence length="654" mass="70254">MSAATTDNWLHPAPSSSFSTASSSLSAAIPTSSLAGKARGVSVFAPAPGRRVGSTHGETVIRCQAAPAPRGGLTLDLATRTHASLSGIIVSSPLILQTSAAPKIARWVGMNASLLTLYATMPAHVKAKVYLSFFSHLSAYINSFSLALQMTSHAASQRFHDEVSAKDKTISLNPWETTSDEKTRLELLPASSNVNFSKAGNGDADIYVDDSQVFQTIYGFGASMTDSAAYVLSKLKTSDAGAYNSLLKSAFDTTTGAKSAGLNYIRIPLGASDFSPNIYNFDDEKNDMSLSNFSIDDIPSYVFATLQDIQSINPNILIHLLPWSPPGWMKDSGVMDGGNFMSKYNDQLANYLYKSAQAFKSKGFNPYAISIQVRFIFCLYHSTICVNEVLNSNPTLPSAVYKTSTEAAVAVSLRKLFNSNNMANVKIVGYEHNWDKAAAYATQLMRENGASDAFDGVAFHCYAGNVGQQDDFHNAFPDKEIYFTECTGTIGSDWWSDIQFYMKNLFIGGPQHWSQSGLMWNLAVDTDGNPKLAGVTSCASGCRGVLQITSSGQSELSQEYFAMAHASKAILPLNGTGPSGKRIGMSVNGTQASSLTVGAYATSDSTDNVRYSLVVMNAGKNSLKTAVNFRGKKAIYTFPKGLTTMAWFSSASGN</sequence>
<dbReference type="AlphaFoldDB" id="A0A4S4LD74"/>
<dbReference type="InterPro" id="IPR013780">
    <property type="entry name" value="Glyco_hydro_b"/>
</dbReference>
<keyword evidence="4" id="KW-0326">Glycosidase</keyword>
<gene>
    <name evidence="7" type="ORF">EW145_g1844</name>
</gene>
<evidence type="ECO:0000313" key="7">
    <source>
        <dbReference type="EMBL" id="THH09659.1"/>
    </source>
</evidence>
<evidence type="ECO:0000256" key="3">
    <source>
        <dbReference type="ARBA" id="ARBA00022801"/>
    </source>
</evidence>
<proteinExistence type="inferred from homology"/>
<evidence type="ECO:0000256" key="4">
    <source>
        <dbReference type="RuleBase" id="RU361188"/>
    </source>
</evidence>
<evidence type="ECO:0000259" key="6">
    <source>
        <dbReference type="Pfam" id="PF02055"/>
    </source>
</evidence>
<accession>A0A4S4LD74</accession>
<dbReference type="InterPro" id="IPR033453">
    <property type="entry name" value="Glyco_hydro_30_TIM-barrel"/>
</dbReference>
<evidence type="ECO:0000256" key="1">
    <source>
        <dbReference type="ARBA" id="ARBA00005382"/>
    </source>
</evidence>
<keyword evidence="2" id="KW-0732">Signal</keyword>
<organism evidence="7 8">
    <name type="scientific">Phellinidium pouzarii</name>
    <dbReference type="NCBI Taxonomy" id="167371"/>
    <lineage>
        <taxon>Eukaryota</taxon>
        <taxon>Fungi</taxon>
        <taxon>Dikarya</taxon>
        <taxon>Basidiomycota</taxon>
        <taxon>Agaricomycotina</taxon>
        <taxon>Agaricomycetes</taxon>
        <taxon>Hymenochaetales</taxon>
        <taxon>Hymenochaetaceae</taxon>
        <taxon>Phellinidium</taxon>
    </lineage>
</organism>
<dbReference type="GO" id="GO:0016020">
    <property type="term" value="C:membrane"/>
    <property type="evidence" value="ECO:0007669"/>
    <property type="project" value="GOC"/>
</dbReference>
<dbReference type="EMBL" id="SGPK01000056">
    <property type="protein sequence ID" value="THH09659.1"/>
    <property type="molecule type" value="Genomic_DNA"/>
</dbReference>
<dbReference type="PANTHER" id="PTHR11069:SF23">
    <property type="entry name" value="LYSOSOMAL ACID GLUCOSYLCERAMIDASE"/>
    <property type="match status" value="1"/>
</dbReference>
<dbReference type="Proteomes" id="UP000308199">
    <property type="component" value="Unassembled WGS sequence"/>
</dbReference>
<dbReference type="OrthoDB" id="2160638at2759"/>
<protein>
    <recommendedName>
        <fullName evidence="6">Glycosyl hydrolase family 30 TIM-barrel domain-containing protein</fullName>
    </recommendedName>
</protein>
<evidence type="ECO:0000256" key="2">
    <source>
        <dbReference type="ARBA" id="ARBA00022729"/>
    </source>
</evidence>
<feature type="domain" description="Glycosyl hydrolase family 30 TIM-barrel" evidence="6">
    <location>
        <begin position="217"/>
        <end position="495"/>
    </location>
</feature>
<reference evidence="7 8" key="1">
    <citation type="submission" date="2019-02" db="EMBL/GenBank/DDBJ databases">
        <title>Genome sequencing of the rare red list fungi Phellinidium pouzarii.</title>
        <authorList>
            <person name="Buettner E."/>
            <person name="Kellner H."/>
        </authorList>
    </citation>
    <scope>NUCLEOTIDE SEQUENCE [LARGE SCALE GENOMIC DNA]</scope>
    <source>
        <strain evidence="7 8">DSM 108285</strain>
    </source>
</reference>